<dbReference type="Pfam" id="PF00293">
    <property type="entry name" value="NUDIX"/>
    <property type="match status" value="1"/>
</dbReference>
<evidence type="ECO:0000256" key="1">
    <source>
        <dbReference type="ARBA" id="ARBA00022801"/>
    </source>
</evidence>
<dbReference type="InterPro" id="IPR000086">
    <property type="entry name" value="NUDIX_hydrolase_dom"/>
</dbReference>
<name>A0A7T7XPB0_9SPIR</name>
<protein>
    <submittedName>
        <fullName evidence="3">NUDIX domain-containing protein</fullName>
    </submittedName>
</protein>
<evidence type="ECO:0000313" key="3">
    <source>
        <dbReference type="EMBL" id="QQO10030.1"/>
    </source>
</evidence>
<dbReference type="AlphaFoldDB" id="A0A7T7XPB0"/>
<reference evidence="3" key="1">
    <citation type="submission" date="2021-01" db="EMBL/GenBank/DDBJ databases">
        <title>Description of Breznakiella homolactica.</title>
        <authorList>
            <person name="Song Y."/>
            <person name="Brune A."/>
        </authorList>
    </citation>
    <scope>NUCLEOTIDE SEQUENCE</scope>
    <source>
        <strain evidence="3">RmG30</strain>
    </source>
</reference>
<gene>
    <name evidence="3" type="ORF">JFL75_03700</name>
</gene>
<feature type="domain" description="Nudix hydrolase" evidence="2">
    <location>
        <begin position="5"/>
        <end position="157"/>
    </location>
</feature>
<dbReference type="InterPro" id="IPR020084">
    <property type="entry name" value="NUDIX_hydrolase_CS"/>
</dbReference>
<dbReference type="Gene3D" id="3.90.79.10">
    <property type="entry name" value="Nucleoside Triphosphate Pyrophosphohydrolase"/>
    <property type="match status" value="1"/>
</dbReference>
<dbReference type="PROSITE" id="PS00893">
    <property type="entry name" value="NUDIX_BOX"/>
    <property type="match status" value="1"/>
</dbReference>
<dbReference type="InterPro" id="IPR015797">
    <property type="entry name" value="NUDIX_hydrolase-like_dom_sf"/>
</dbReference>
<dbReference type="Proteomes" id="UP000595917">
    <property type="component" value="Chromosome"/>
</dbReference>
<keyword evidence="4" id="KW-1185">Reference proteome</keyword>
<accession>A0A7T7XPB0</accession>
<dbReference type="PANTHER" id="PTHR43736">
    <property type="entry name" value="ADP-RIBOSE PYROPHOSPHATASE"/>
    <property type="match status" value="1"/>
</dbReference>
<dbReference type="CDD" id="cd02883">
    <property type="entry name" value="NUDIX_Hydrolase"/>
    <property type="match status" value="1"/>
</dbReference>
<dbReference type="KEGG" id="bhc:JFL75_03700"/>
<dbReference type="PROSITE" id="PS51462">
    <property type="entry name" value="NUDIX"/>
    <property type="match status" value="1"/>
</dbReference>
<organism evidence="3 4">
    <name type="scientific">Breznakiella homolactica</name>
    <dbReference type="NCBI Taxonomy" id="2798577"/>
    <lineage>
        <taxon>Bacteria</taxon>
        <taxon>Pseudomonadati</taxon>
        <taxon>Spirochaetota</taxon>
        <taxon>Spirochaetia</taxon>
        <taxon>Spirochaetales</taxon>
        <taxon>Breznakiellaceae</taxon>
        <taxon>Breznakiella</taxon>
    </lineage>
</organism>
<sequence>MKERFSIPAAGGIIVTEKNGEEYILIQDRVKNDFEAEKGLIEIPAGKVREYENIYDCLRREIFEETGLTVAKIDGEAQSAVIEKNGYKVLSYETYSNAQNLEGYYPVIVQIFLCTVQNGWSVQKESDESKNIRWIKKRELKKLLENKEMFYPMHIGTLEKYCGTGDHKKEIRSGK</sequence>
<dbReference type="RefSeq" id="WP_215627334.1">
    <property type="nucleotide sequence ID" value="NZ_CP067089.2"/>
</dbReference>
<proteinExistence type="predicted"/>
<dbReference type="GO" id="GO:0016787">
    <property type="term" value="F:hydrolase activity"/>
    <property type="evidence" value="ECO:0007669"/>
    <property type="project" value="UniProtKB-KW"/>
</dbReference>
<evidence type="ECO:0000259" key="2">
    <source>
        <dbReference type="PROSITE" id="PS51462"/>
    </source>
</evidence>
<dbReference type="EMBL" id="CP067089">
    <property type="protein sequence ID" value="QQO10030.1"/>
    <property type="molecule type" value="Genomic_DNA"/>
</dbReference>
<evidence type="ECO:0000313" key="4">
    <source>
        <dbReference type="Proteomes" id="UP000595917"/>
    </source>
</evidence>
<dbReference type="SUPFAM" id="SSF55811">
    <property type="entry name" value="Nudix"/>
    <property type="match status" value="1"/>
</dbReference>
<keyword evidence="1" id="KW-0378">Hydrolase</keyword>
<dbReference type="PANTHER" id="PTHR43736:SF1">
    <property type="entry name" value="DIHYDRONEOPTERIN TRIPHOSPHATE DIPHOSPHATASE"/>
    <property type="match status" value="1"/>
</dbReference>